<dbReference type="Gene3D" id="3.10.180.10">
    <property type="entry name" value="2,3-Dihydroxybiphenyl 1,2-Dioxygenase, domain 1"/>
    <property type="match status" value="1"/>
</dbReference>
<evidence type="ECO:0000313" key="5">
    <source>
        <dbReference type="Proteomes" id="UP000590811"/>
    </source>
</evidence>
<gene>
    <name evidence="3" type="ORF">DFJ68_3600</name>
    <name evidence="2" type="ORF">FHW14_003203</name>
</gene>
<proteinExistence type="predicted"/>
<protein>
    <submittedName>
        <fullName evidence="2">Catechol 2,3-dioxygenase-like lactoylglutathione lyase family enzyme</fullName>
    </submittedName>
</protein>
<dbReference type="GO" id="GO:0051213">
    <property type="term" value="F:dioxygenase activity"/>
    <property type="evidence" value="ECO:0007669"/>
    <property type="project" value="UniProtKB-KW"/>
</dbReference>
<organism evidence="3 4">
    <name type="scientific">Terracoccus luteus</name>
    <dbReference type="NCBI Taxonomy" id="53356"/>
    <lineage>
        <taxon>Bacteria</taxon>
        <taxon>Bacillati</taxon>
        <taxon>Actinomycetota</taxon>
        <taxon>Actinomycetes</taxon>
        <taxon>Micrococcales</taxon>
        <taxon>Intrasporangiaceae</taxon>
        <taxon>Terracoccus</taxon>
    </lineage>
</organism>
<accession>A0A495XZR4</accession>
<dbReference type="InterPro" id="IPR041581">
    <property type="entry name" value="Glyoxalase_6"/>
</dbReference>
<dbReference type="Proteomes" id="UP000590811">
    <property type="component" value="Unassembled WGS sequence"/>
</dbReference>
<dbReference type="EMBL" id="RBXT01000001">
    <property type="protein sequence ID" value="RKT80121.1"/>
    <property type="molecule type" value="Genomic_DNA"/>
</dbReference>
<dbReference type="GO" id="GO:0016829">
    <property type="term" value="F:lyase activity"/>
    <property type="evidence" value="ECO:0007669"/>
    <property type="project" value="UniProtKB-KW"/>
</dbReference>
<evidence type="ECO:0000313" key="3">
    <source>
        <dbReference type="EMBL" id="RKT80121.1"/>
    </source>
</evidence>
<sequence>MDTEADLARSDATPVGVGVLHGVVVDCADPDRLARFYESLLTMVRVVDTPDWVVIGDAADRPGLAFARVADHEPPTWPTGPRPQYRHLDVRVPDLDAAERAVLALSATRLTGGGEGYRVFADPAGHPFCLVTTT</sequence>
<dbReference type="AlphaFoldDB" id="A0A495XZR4"/>
<keyword evidence="2" id="KW-0223">Dioxygenase</keyword>
<dbReference type="PANTHER" id="PTHR35908">
    <property type="entry name" value="HYPOTHETICAL FUSION PROTEIN"/>
    <property type="match status" value="1"/>
</dbReference>
<dbReference type="PANTHER" id="PTHR35908:SF1">
    <property type="entry name" value="CONSERVED PROTEIN"/>
    <property type="match status" value="1"/>
</dbReference>
<reference evidence="3 4" key="1">
    <citation type="submission" date="2018-10" db="EMBL/GenBank/DDBJ databases">
        <title>Sequencing the genomes of 1000 actinobacteria strains.</title>
        <authorList>
            <person name="Klenk H.-P."/>
        </authorList>
    </citation>
    <scope>NUCLEOTIDE SEQUENCE [LARGE SCALE GENOMIC DNA]</scope>
    <source>
        <strain evidence="3 4">DSM 44267</strain>
    </source>
</reference>
<dbReference type="InterPro" id="IPR029068">
    <property type="entry name" value="Glyas_Bleomycin-R_OHBP_Dase"/>
</dbReference>
<comment type="caution">
    <text evidence="3">The sequence shown here is derived from an EMBL/GenBank/DDBJ whole genome shotgun (WGS) entry which is preliminary data.</text>
</comment>
<feature type="domain" description="Glyoxalase-like" evidence="1">
    <location>
        <begin position="23"/>
        <end position="131"/>
    </location>
</feature>
<dbReference type="CDD" id="cd06587">
    <property type="entry name" value="VOC"/>
    <property type="match status" value="1"/>
</dbReference>
<name>A0A495XZR4_9MICO</name>
<dbReference type="SUPFAM" id="SSF54593">
    <property type="entry name" value="Glyoxalase/Bleomycin resistance protein/Dihydroxybiphenyl dioxygenase"/>
    <property type="match status" value="1"/>
</dbReference>
<dbReference type="RefSeq" id="WP_170165828.1">
    <property type="nucleotide sequence ID" value="NZ_JACHVT010000007.1"/>
</dbReference>
<evidence type="ECO:0000313" key="2">
    <source>
        <dbReference type="EMBL" id="MBB2988014.1"/>
    </source>
</evidence>
<keyword evidence="2" id="KW-0456">Lyase</keyword>
<dbReference type="Pfam" id="PF18029">
    <property type="entry name" value="Glyoxalase_6"/>
    <property type="match status" value="1"/>
</dbReference>
<evidence type="ECO:0000259" key="1">
    <source>
        <dbReference type="Pfam" id="PF18029"/>
    </source>
</evidence>
<dbReference type="EMBL" id="JACHVT010000007">
    <property type="protein sequence ID" value="MBB2988014.1"/>
    <property type="molecule type" value="Genomic_DNA"/>
</dbReference>
<keyword evidence="2" id="KW-0560">Oxidoreductase</keyword>
<reference evidence="2 5" key="2">
    <citation type="submission" date="2020-08" db="EMBL/GenBank/DDBJ databases">
        <title>Genomic Encyclopedia of Type Strains, Phase IV (KMG-V): Genome sequencing to study the core and pangenomes of soil and plant-associated prokaryotes.</title>
        <authorList>
            <person name="Whitman W."/>
        </authorList>
    </citation>
    <scope>NUCLEOTIDE SEQUENCE [LARGE SCALE GENOMIC DNA]</scope>
    <source>
        <strain evidence="2 5">B3ACCR2</strain>
    </source>
</reference>
<dbReference type="Proteomes" id="UP000278440">
    <property type="component" value="Unassembled WGS sequence"/>
</dbReference>
<evidence type="ECO:0000313" key="4">
    <source>
        <dbReference type="Proteomes" id="UP000278440"/>
    </source>
</evidence>
<keyword evidence="4" id="KW-1185">Reference proteome</keyword>